<dbReference type="GO" id="GO:0016787">
    <property type="term" value="F:hydrolase activity"/>
    <property type="evidence" value="ECO:0007669"/>
    <property type="project" value="UniProtKB-KW"/>
</dbReference>
<gene>
    <name evidence="3" type="ORF">GO014_13140</name>
</gene>
<name>A0A7X3FSH3_9HYPH</name>
<evidence type="ECO:0000313" key="4">
    <source>
        <dbReference type="Proteomes" id="UP000438106"/>
    </source>
</evidence>
<keyword evidence="4" id="KW-1185">Reference proteome</keyword>
<evidence type="ECO:0000256" key="1">
    <source>
        <dbReference type="ARBA" id="ARBA00007689"/>
    </source>
</evidence>
<dbReference type="SUPFAM" id="SSF54909">
    <property type="entry name" value="Dimeric alpha+beta barrel"/>
    <property type="match status" value="1"/>
</dbReference>
<evidence type="ECO:0000259" key="2">
    <source>
        <dbReference type="Pfam" id="PF03795"/>
    </source>
</evidence>
<reference evidence="3 4" key="1">
    <citation type="submission" date="2019-12" db="EMBL/GenBank/DDBJ databases">
        <title>Devosia maris sp. nov., isolated from the deep seawater.</title>
        <authorList>
            <person name="Liu Y."/>
        </authorList>
    </citation>
    <scope>NUCLEOTIDE SEQUENCE [LARGE SCALE GENOMIC DNA]</scope>
    <source>
        <strain evidence="3 4">L53-10-65</strain>
    </source>
</reference>
<feature type="domain" description="YCII-related" evidence="2">
    <location>
        <begin position="1"/>
        <end position="79"/>
    </location>
</feature>
<sequence>MFILSLTYIAPMNEVDAHIEPHLAWVAGGYDSGAFLASGRKEPRTGGVIMALGERSQLETLVASDPFVLAGVAEYEITQVQLSRTVPGLEPLKG</sequence>
<dbReference type="Pfam" id="PF03795">
    <property type="entry name" value="YCII"/>
    <property type="match status" value="1"/>
</dbReference>
<dbReference type="InterPro" id="IPR005545">
    <property type="entry name" value="YCII"/>
</dbReference>
<dbReference type="InterPro" id="IPR011008">
    <property type="entry name" value="Dimeric_a/b-barrel"/>
</dbReference>
<dbReference type="PANTHER" id="PTHR37828">
    <property type="entry name" value="GSR2449 PROTEIN"/>
    <property type="match status" value="1"/>
</dbReference>
<comment type="similarity">
    <text evidence="1">Belongs to the YciI family.</text>
</comment>
<evidence type="ECO:0000313" key="3">
    <source>
        <dbReference type="EMBL" id="MVS99969.1"/>
    </source>
</evidence>
<dbReference type="RefSeq" id="WP_157290791.1">
    <property type="nucleotide sequence ID" value="NZ_WQRF01000003.1"/>
</dbReference>
<dbReference type="PANTHER" id="PTHR37828:SF1">
    <property type="entry name" value="YCII-RELATED DOMAIN-CONTAINING PROTEIN"/>
    <property type="match status" value="1"/>
</dbReference>
<protein>
    <submittedName>
        <fullName evidence="3">GTP cyclohydrolase</fullName>
    </submittedName>
</protein>
<keyword evidence="3" id="KW-0378">Hydrolase</keyword>
<dbReference type="Proteomes" id="UP000438106">
    <property type="component" value="Unassembled WGS sequence"/>
</dbReference>
<comment type="caution">
    <text evidence="3">The sequence shown here is derived from an EMBL/GenBank/DDBJ whole genome shotgun (WGS) entry which is preliminary data.</text>
</comment>
<dbReference type="EMBL" id="WQRF01000003">
    <property type="protein sequence ID" value="MVS99969.1"/>
    <property type="molecule type" value="Genomic_DNA"/>
</dbReference>
<accession>A0A7X3FSH3</accession>
<proteinExistence type="inferred from homology"/>
<dbReference type="AlphaFoldDB" id="A0A7X3FSH3"/>
<organism evidence="3 4">
    <name type="scientific">Devosia marina</name>
    <dbReference type="NCBI Taxonomy" id="2683198"/>
    <lineage>
        <taxon>Bacteria</taxon>
        <taxon>Pseudomonadati</taxon>
        <taxon>Pseudomonadota</taxon>
        <taxon>Alphaproteobacteria</taxon>
        <taxon>Hyphomicrobiales</taxon>
        <taxon>Devosiaceae</taxon>
        <taxon>Devosia</taxon>
    </lineage>
</organism>